<dbReference type="InterPro" id="IPR041588">
    <property type="entry name" value="Integrase_H2C2"/>
</dbReference>
<keyword evidence="17" id="KW-1185">Reference proteome</keyword>
<evidence type="ECO:0000313" key="17">
    <source>
        <dbReference type="Proteomes" id="UP000472263"/>
    </source>
</evidence>
<evidence type="ECO:0000259" key="14">
    <source>
        <dbReference type="PROSITE" id="PS50878"/>
    </source>
</evidence>
<organism evidence="16 17">
    <name type="scientific">Myripristis murdjan</name>
    <name type="common">pinecone soldierfish</name>
    <dbReference type="NCBI Taxonomy" id="586833"/>
    <lineage>
        <taxon>Eukaryota</taxon>
        <taxon>Metazoa</taxon>
        <taxon>Chordata</taxon>
        <taxon>Craniata</taxon>
        <taxon>Vertebrata</taxon>
        <taxon>Euteleostomi</taxon>
        <taxon>Actinopterygii</taxon>
        <taxon>Neopterygii</taxon>
        <taxon>Teleostei</taxon>
        <taxon>Neoteleostei</taxon>
        <taxon>Acanthomorphata</taxon>
        <taxon>Holocentriformes</taxon>
        <taxon>Holocentridae</taxon>
        <taxon>Myripristis</taxon>
    </lineage>
</organism>
<dbReference type="AlphaFoldDB" id="A0A667ZAE4"/>
<dbReference type="PROSITE" id="PS50994">
    <property type="entry name" value="INTEGRASE"/>
    <property type="match status" value="1"/>
</dbReference>
<dbReference type="SUPFAM" id="SSF53098">
    <property type="entry name" value="Ribonuclease H-like"/>
    <property type="match status" value="1"/>
</dbReference>
<feature type="region of interest" description="Disordered" evidence="12">
    <location>
        <begin position="870"/>
        <end position="932"/>
    </location>
</feature>
<dbReference type="FunFam" id="3.10.10.10:FF:000007">
    <property type="entry name" value="Retrovirus-related Pol polyprotein from transposon 17.6-like Protein"/>
    <property type="match status" value="1"/>
</dbReference>
<dbReference type="CDD" id="cd09274">
    <property type="entry name" value="RNase_HI_RT_Ty3"/>
    <property type="match status" value="1"/>
</dbReference>
<dbReference type="Gene3D" id="3.30.420.10">
    <property type="entry name" value="Ribonuclease H-like superfamily/Ribonuclease H"/>
    <property type="match status" value="1"/>
</dbReference>
<dbReference type="InterPro" id="IPR043502">
    <property type="entry name" value="DNA/RNA_pol_sf"/>
</dbReference>
<dbReference type="Pfam" id="PF17919">
    <property type="entry name" value="RT_RNaseH_2"/>
    <property type="match status" value="1"/>
</dbReference>
<dbReference type="CDD" id="cd01647">
    <property type="entry name" value="RT_LTR"/>
    <property type="match status" value="1"/>
</dbReference>
<dbReference type="Proteomes" id="UP000472263">
    <property type="component" value="Chromosome 21"/>
</dbReference>
<evidence type="ECO:0000256" key="1">
    <source>
        <dbReference type="ARBA" id="ARBA00010879"/>
    </source>
</evidence>
<feature type="compositionally biased region" description="Low complexity" evidence="12">
    <location>
        <begin position="874"/>
        <end position="883"/>
    </location>
</feature>
<evidence type="ECO:0000256" key="4">
    <source>
        <dbReference type="ARBA" id="ARBA00022679"/>
    </source>
</evidence>
<dbReference type="FunFam" id="3.30.70.270:FF:000020">
    <property type="entry name" value="Transposon Tf2-6 polyprotein-like Protein"/>
    <property type="match status" value="1"/>
</dbReference>
<evidence type="ECO:0000256" key="9">
    <source>
        <dbReference type="ARBA" id="ARBA00022918"/>
    </source>
</evidence>
<keyword evidence="9" id="KW-0695">RNA-directed DNA polymerase</keyword>
<proteinExistence type="inferred from homology"/>
<reference evidence="16" key="3">
    <citation type="submission" date="2025-09" db="UniProtKB">
        <authorList>
            <consortium name="Ensembl"/>
        </authorList>
    </citation>
    <scope>IDENTIFICATION</scope>
</reference>
<dbReference type="FunFam" id="1.10.340.70:FF:000001">
    <property type="entry name" value="Retrovirus-related Pol polyprotein from transposon gypsy-like Protein"/>
    <property type="match status" value="1"/>
</dbReference>
<dbReference type="GO" id="GO:0015074">
    <property type="term" value="P:DNA integration"/>
    <property type="evidence" value="ECO:0007669"/>
    <property type="project" value="InterPro"/>
</dbReference>
<dbReference type="FunFam" id="3.10.20.370:FF:000001">
    <property type="entry name" value="Retrovirus-related Pol polyprotein from transposon 17.6-like protein"/>
    <property type="match status" value="1"/>
</dbReference>
<evidence type="ECO:0000256" key="13">
    <source>
        <dbReference type="SAM" id="SignalP"/>
    </source>
</evidence>
<keyword evidence="4" id="KW-0808">Transferase</keyword>
<feature type="signal peptide" evidence="13">
    <location>
        <begin position="1"/>
        <end position="17"/>
    </location>
</feature>
<evidence type="ECO:0000256" key="3">
    <source>
        <dbReference type="ARBA" id="ARBA00022670"/>
    </source>
</evidence>
<keyword evidence="3" id="KW-0645">Protease</keyword>
<evidence type="ECO:0000256" key="5">
    <source>
        <dbReference type="ARBA" id="ARBA00022695"/>
    </source>
</evidence>
<evidence type="ECO:0000256" key="11">
    <source>
        <dbReference type="ARBA" id="ARBA00039658"/>
    </source>
</evidence>
<feature type="domain" description="Reverse transcriptase" evidence="14">
    <location>
        <begin position="1"/>
        <end position="126"/>
    </location>
</feature>
<comment type="similarity">
    <text evidence="1">Belongs to the beta type-B retroviral polymerase family. HERV class-II K(HML-2) pol subfamily.</text>
</comment>
<dbReference type="SUPFAM" id="SSF56672">
    <property type="entry name" value="DNA/RNA polymerases"/>
    <property type="match status" value="1"/>
</dbReference>
<feature type="domain" description="Integrase catalytic" evidence="15">
    <location>
        <begin position="540"/>
        <end position="698"/>
    </location>
</feature>
<keyword evidence="7" id="KW-0255">Endonuclease</keyword>
<dbReference type="InterPro" id="IPR001584">
    <property type="entry name" value="Integrase_cat-core"/>
</dbReference>
<dbReference type="PANTHER" id="PTHR37984">
    <property type="entry name" value="PROTEIN CBG26694"/>
    <property type="match status" value="1"/>
</dbReference>
<dbReference type="GO" id="GO:0008233">
    <property type="term" value="F:peptidase activity"/>
    <property type="evidence" value="ECO:0007669"/>
    <property type="project" value="UniProtKB-KW"/>
</dbReference>
<keyword evidence="10" id="KW-0511">Multifunctional enzyme</keyword>
<dbReference type="Gene3D" id="1.10.340.70">
    <property type="match status" value="1"/>
</dbReference>
<dbReference type="Gene3D" id="3.10.20.370">
    <property type="match status" value="1"/>
</dbReference>
<keyword evidence="13" id="KW-0732">Signal</keyword>
<dbReference type="InterPro" id="IPR050951">
    <property type="entry name" value="Retrovirus_Pol_polyprotein"/>
</dbReference>
<accession>A0A667ZAE4</accession>
<keyword evidence="6" id="KW-0540">Nuclease</keyword>
<dbReference type="GO" id="GO:0004523">
    <property type="term" value="F:RNA-DNA hybrid ribonuclease activity"/>
    <property type="evidence" value="ECO:0007669"/>
    <property type="project" value="UniProtKB-EC"/>
</dbReference>
<evidence type="ECO:0000313" key="16">
    <source>
        <dbReference type="Ensembl" id="ENSMMDP00005040105.1"/>
    </source>
</evidence>
<dbReference type="PANTHER" id="PTHR37984:SF5">
    <property type="entry name" value="PROTEIN NYNRIN-LIKE"/>
    <property type="match status" value="1"/>
</dbReference>
<sequence>MPCLVLACFSTLDLASGYNQVPVTEVDRPKTAFCTPFGLFEWNRMPFGLWNAPSTFQRLMQRIFGDQQNQSLLLYLDDIVVYSSTVEQHLERLKVVLGRLQHEGLKAKLSKCSFFQKEVSYLGHVISGDGVSTDSSKIEVVANWPVPTTVSDLRSFLGFSSYYRRFVDGFAKLAAPLHKVVAECGGSRTGRKSDCAVIKCWTDECQQCFEALKTRLTTAPVLAYADFSLPFILEVDASHGDLGAVLSQEQAGKVRPIAYASRGLKPTERNMANYSSMKLEFLALKWAMTEKFREYLLGNKCVVYTDNNPLSHLSSAKLAATEQRWAAQLASFDFELKYRSGRSNKNADALSRQHPPGPQDMEAMLPGTAMPKPLQQALRLRKVEATQAAIVAMPQHTSTEICALQQADPVIQELLEFWGRKQRPSREKRERLSRSALALLRQWDHLVEKDGVLYCQVFRPDGAETVLQLLLPSALCSEVLTQVHQEHGHQGVERTLALLRSRCFWPGMSSDVAQWCQTCERCQVAKDVHPKANSYMGHLLASRPNEVLAIDYTTLEPAQNGVEDVLVMTDVFSKYTVAVPTRDQRAATVAKVLVSEWFYKFGVPARIHSDQGRNFESSLIQQLCNLYGIVKSRTTPYHPEGNGQCERFNRTLHNLLRTLPTSRKRDWNACLPQVLYCYNTTPHQATGESPFFLMFGQEPRLPVDFLLGRVESPAGGSVHEWVQEHQARLQVAFEGARGRLQQAADRRRRTHDQHVRDLPLSEGQLVFLRDFSARGPHKTRDRWRSVKYRVLRAPNQGGSVYTIGPVDDLTKVKQVHRSMLKAVVSVEPTGCADTHNSSAVDPLPSEDECSFEYDLLVFGQQPLAVNPSVSPTRLATATQTAPQGPAPPSPTTSGGGPSTALPTGASTSFAAPRVSCSGSDSLAPRRTPTVNR</sequence>
<feature type="chain" id="PRO_5025682929" description="Gypsy retrotransposon integrase-like protein 1" evidence="13">
    <location>
        <begin position="18"/>
        <end position="932"/>
    </location>
</feature>
<evidence type="ECO:0000256" key="12">
    <source>
        <dbReference type="SAM" id="MobiDB-lite"/>
    </source>
</evidence>
<name>A0A667ZAE4_9TELE</name>
<dbReference type="GO" id="GO:0006508">
    <property type="term" value="P:proteolysis"/>
    <property type="evidence" value="ECO:0007669"/>
    <property type="project" value="UniProtKB-KW"/>
</dbReference>
<dbReference type="GO" id="GO:0003676">
    <property type="term" value="F:nucleic acid binding"/>
    <property type="evidence" value="ECO:0007669"/>
    <property type="project" value="InterPro"/>
</dbReference>
<evidence type="ECO:0000256" key="10">
    <source>
        <dbReference type="ARBA" id="ARBA00023268"/>
    </source>
</evidence>
<dbReference type="GO" id="GO:0003964">
    <property type="term" value="F:RNA-directed DNA polymerase activity"/>
    <property type="evidence" value="ECO:0007669"/>
    <property type="project" value="UniProtKB-KW"/>
</dbReference>
<dbReference type="Gene3D" id="3.10.10.10">
    <property type="entry name" value="HIV Type 1 Reverse Transcriptase, subunit A, domain 1"/>
    <property type="match status" value="1"/>
</dbReference>
<dbReference type="Pfam" id="PF17921">
    <property type="entry name" value="Integrase_H2C2"/>
    <property type="match status" value="1"/>
</dbReference>
<dbReference type="InterPro" id="IPR000477">
    <property type="entry name" value="RT_dom"/>
</dbReference>
<dbReference type="PROSITE" id="PS50878">
    <property type="entry name" value="RT_POL"/>
    <property type="match status" value="1"/>
</dbReference>
<keyword evidence="5" id="KW-0548">Nucleotidyltransferase</keyword>
<dbReference type="Pfam" id="PF00665">
    <property type="entry name" value="rve"/>
    <property type="match status" value="1"/>
</dbReference>
<evidence type="ECO:0000256" key="8">
    <source>
        <dbReference type="ARBA" id="ARBA00022801"/>
    </source>
</evidence>
<reference evidence="16" key="1">
    <citation type="submission" date="2019-06" db="EMBL/GenBank/DDBJ databases">
        <authorList>
            <consortium name="Wellcome Sanger Institute Data Sharing"/>
        </authorList>
    </citation>
    <scope>NUCLEOTIDE SEQUENCE [LARGE SCALE GENOMIC DNA]</scope>
</reference>
<dbReference type="Ensembl" id="ENSMMDT00005040933.1">
    <property type="protein sequence ID" value="ENSMMDP00005040105.1"/>
    <property type="gene ID" value="ENSMMDG00005018571.1"/>
</dbReference>
<reference evidence="16" key="2">
    <citation type="submission" date="2025-08" db="UniProtKB">
        <authorList>
            <consortium name="Ensembl"/>
        </authorList>
    </citation>
    <scope>IDENTIFICATION</scope>
</reference>
<evidence type="ECO:0000259" key="15">
    <source>
        <dbReference type="PROSITE" id="PS50994"/>
    </source>
</evidence>
<evidence type="ECO:0000256" key="2">
    <source>
        <dbReference type="ARBA" id="ARBA00012180"/>
    </source>
</evidence>
<dbReference type="InterPro" id="IPR012337">
    <property type="entry name" value="RNaseH-like_sf"/>
</dbReference>
<dbReference type="InterPro" id="IPR036397">
    <property type="entry name" value="RNaseH_sf"/>
</dbReference>
<dbReference type="FunFam" id="3.30.420.10:FF:000032">
    <property type="entry name" value="Retrovirus-related Pol polyprotein from transposon 297-like Protein"/>
    <property type="match status" value="1"/>
</dbReference>
<dbReference type="GeneTree" id="ENSGT01100000263500"/>
<dbReference type="Pfam" id="PF00078">
    <property type="entry name" value="RVT_1"/>
    <property type="match status" value="1"/>
</dbReference>
<dbReference type="Gene3D" id="3.30.70.270">
    <property type="match status" value="2"/>
</dbReference>
<keyword evidence="8" id="KW-0378">Hydrolase</keyword>
<evidence type="ECO:0000256" key="6">
    <source>
        <dbReference type="ARBA" id="ARBA00022722"/>
    </source>
</evidence>
<protein>
    <recommendedName>
        <fullName evidence="11">Gypsy retrotransposon integrase-like protein 1</fullName>
        <ecNumber evidence="2">3.1.26.4</ecNumber>
    </recommendedName>
</protein>
<dbReference type="EC" id="3.1.26.4" evidence="2"/>
<dbReference type="InterPro" id="IPR041577">
    <property type="entry name" value="RT_RNaseH_2"/>
</dbReference>
<evidence type="ECO:0000256" key="7">
    <source>
        <dbReference type="ARBA" id="ARBA00022759"/>
    </source>
</evidence>
<dbReference type="InterPro" id="IPR043128">
    <property type="entry name" value="Rev_trsase/Diguanyl_cyclase"/>
</dbReference>
<dbReference type="InParanoid" id="A0A667ZAE4"/>